<dbReference type="EMBL" id="CP076130">
    <property type="protein sequence ID" value="QWG10492.1"/>
    <property type="molecule type" value="Genomic_DNA"/>
</dbReference>
<keyword evidence="1" id="KW-0614">Plasmid</keyword>
<evidence type="ECO:0000313" key="1">
    <source>
        <dbReference type="EMBL" id="QWG10492.1"/>
    </source>
</evidence>
<sequence>MVNAWAAVSKHIPSLERVSDLLKDADFMGNLPNGRTDLDAIIDAVKNPLDGGTASKLVKLSDHLENVKQVVKRHSGADGFDRLMVDLKNPVFAMQDGATHMLNDVKNLASGKVKKFDYEFDGDGIVCTKCRFDLELDASPGDLKLIEYKSWSLENIPKISGRQMTEYYRGIDKISEMKYVFNKLKTPDLGAVKTQMKSVLSSNADDVYKGMIESLKENLDVEEFSDFVGLIDNTNSQLYDFISIN</sequence>
<geneLocation type="plasmid" evidence="1 2">
    <name>p1</name>
</geneLocation>
<name>A0ABX8H565_9BACT</name>
<keyword evidence="2" id="KW-1185">Reference proteome</keyword>
<proteinExistence type="predicted"/>
<dbReference type="Proteomes" id="UP000682802">
    <property type="component" value="Plasmid p1"/>
</dbReference>
<reference evidence="1 2" key="1">
    <citation type="submission" date="2021-05" db="EMBL/GenBank/DDBJ databases">
        <title>Comparative genomic studies on the polysaccharide-degrading batcterial strains of the Flammeovirga genus.</title>
        <authorList>
            <person name="Zewei F."/>
            <person name="Zheng Z."/>
            <person name="Yu L."/>
            <person name="Ruyue G."/>
            <person name="Yanhong M."/>
            <person name="Yuanyuan C."/>
            <person name="Jingyan G."/>
            <person name="Wenjun H."/>
        </authorList>
    </citation>
    <scope>NUCLEOTIDE SEQUENCE [LARGE SCALE GENOMIC DNA]</scope>
    <source>
        <strain evidence="1 2">YS10</strain>
        <plasmid evidence="1 2">p1</plasmid>
    </source>
</reference>
<evidence type="ECO:0000313" key="2">
    <source>
        <dbReference type="Proteomes" id="UP000682802"/>
    </source>
</evidence>
<dbReference type="RefSeq" id="WP_144076955.1">
    <property type="nucleotide sequence ID" value="NZ_CP076130.1"/>
</dbReference>
<accession>A0ABX8H565</accession>
<protein>
    <submittedName>
        <fullName evidence="1">Uncharacterized protein</fullName>
    </submittedName>
</protein>
<gene>
    <name evidence="1" type="ORF">KM029_26315</name>
</gene>
<organism evidence="1 2">
    <name type="scientific">Flammeovirga kamogawensis</name>
    <dbReference type="NCBI Taxonomy" id="373891"/>
    <lineage>
        <taxon>Bacteria</taxon>
        <taxon>Pseudomonadati</taxon>
        <taxon>Bacteroidota</taxon>
        <taxon>Cytophagia</taxon>
        <taxon>Cytophagales</taxon>
        <taxon>Flammeovirgaceae</taxon>
        <taxon>Flammeovirga</taxon>
    </lineage>
</organism>